<evidence type="ECO:0000313" key="3">
    <source>
        <dbReference type="EMBL" id="TNN56115.1"/>
    </source>
</evidence>
<feature type="compositionally biased region" description="Basic and acidic residues" evidence="1">
    <location>
        <begin position="165"/>
        <end position="201"/>
    </location>
</feature>
<keyword evidence="2" id="KW-0812">Transmembrane</keyword>
<comment type="caution">
    <text evidence="3">The sequence shown here is derived from an EMBL/GenBank/DDBJ whole genome shotgun (WGS) entry which is preliminary data.</text>
</comment>
<evidence type="ECO:0000256" key="1">
    <source>
        <dbReference type="SAM" id="MobiDB-lite"/>
    </source>
</evidence>
<dbReference type="Proteomes" id="UP000314294">
    <property type="component" value="Unassembled WGS sequence"/>
</dbReference>
<dbReference type="EMBL" id="SRLO01000436">
    <property type="protein sequence ID" value="TNN56115.1"/>
    <property type="molecule type" value="Genomic_DNA"/>
</dbReference>
<organism evidence="3 4">
    <name type="scientific">Liparis tanakae</name>
    <name type="common">Tanaka's snailfish</name>
    <dbReference type="NCBI Taxonomy" id="230148"/>
    <lineage>
        <taxon>Eukaryota</taxon>
        <taxon>Metazoa</taxon>
        <taxon>Chordata</taxon>
        <taxon>Craniata</taxon>
        <taxon>Vertebrata</taxon>
        <taxon>Euteleostomi</taxon>
        <taxon>Actinopterygii</taxon>
        <taxon>Neopterygii</taxon>
        <taxon>Teleostei</taxon>
        <taxon>Neoteleostei</taxon>
        <taxon>Acanthomorphata</taxon>
        <taxon>Eupercaria</taxon>
        <taxon>Perciformes</taxon>
        <taxon>Cottioidei</taxon>
        <taxon>Cottales</taxon>
        <taxon>Liparidae</taxon>
        <taxon>Liparis</taxon>
    </lineage>
</organism>
<keyword evidence="4" id="KW-1185">Reference proteome</keyword>
<evidence type="ECO:0000256" key="2">
    <source>
        <dbReference type="SAM" id="Phobius"/>
    </source>
</evidence>
<keyword evidence="2" id="KW-1133">Transmembrane helix</keyword>
<sequence>MVRSCLKMSDDMRFPHTADDWKMKKKMPKYWLMTSDPFLPSLAACEFPAMVRYVHLADHRGEPPIPRITEVGMRVYLWTGEGEGGLLLEDSTLLLRYSLMCLLIYSADVITFFFFRRSDTSGTILPLSLELLELNELLKDASRISRKRHRLKDELRAELYGSGKDNLEPETRDQRLETRDQRSETRDQRPGTRDQRPETRD</sequence>
<dbReference type="AlphaFoldDB" id="A0A4Z2GSM2"/>
<feature type="region of interest" description="Disordered" evidence="1">
    <location>
        <begin position="162"/>
        <end position="201"/>
    </location>
</feature>
<evidence type="ECO:0000313" key="4">
    <source>
        <dbReference type="Proteomes" id="UP000314294"/>
    </source>
</evidence>
<name>A0A4Z2GSM2_9TELE</name>
<feature type="transmembrane region" description="Helical" evidence="2">
    <location>
        <begin position="94"/>
        <end position="115"/>
    </location>
</feature>
<protein>
    <submittedName>
        <fullName evidence="3">Uncharacterized protein</fullName>
    </submittedName>
</protein>
<dbReference type="OrthoDB" id="8963323at2759"/>
<gene>
    <name evidence="3" type="ORF">EYF80_033665</name>
</gene>
<accession>A0A4Z2GSM2</accession>
<reference evidence="3 4" key="1">
    <citation type="submission" date="2019-03" db="EMBL/GenBank/DDBJ databases">
        <title>First draft genome of Liparis tanakae, snailfish: a comprehensive survey of snailfish specific genes.</title>
        <authorList>
            <person name="Kim W."/>
            <person name="Song I."/>
            <person name="Jeong J.-H."/>
            <person name="Kim D."/>
            <person name="Kim S."/>
            <person name="Ryu S."/>
            <person name="Song J.Y."/>
            <person name="Lee S.K."/>
        </authorList>
    </citation>
    <scope>NUCLEOTIDE SEQUENCE [LARGE SCALE GENOMIC DNA]</scope>
    <source>
        <tissue evidence="3">Muscle</tissue>
    </source>
</reference>
<proteinExistence type="predicted"/>
<keyword evidence="2" id="KW-0472">Membrane</keyword>